<dbReference type="GO" id="GO:0043190">
    <property type="term" value="C:ATP-binding cassette (ABC) transporter complex"/>
    <property type="evidence" value="ECO:0007669"/>
    <property type="project" value="TreeGrafter"/>
</dbReference>
<keyword evidence="2" id="KW-1003">Cell membrane</keyword>
<protein>
    <recommendedName>
        <fullName evidence="9">LPS export ABC transporter permease LptG</fullName>
    </recommendedName>
</protein>
<keyword evidence="3 6" id="KW-0812">Transmembrane</keyword>
<feature type="transmembrane region" description="Helical" evidence="6">
    <location>
        <begin position="12"/>
        <end position="36"/>
    </location>
</feature>
<evidence type="ECO:0008006" key="9">
    <source>
        <dbReference type="Google" id="ProtNLM"/>
    </source>
</evidence>
<dbReference type="GO" id="GO:0015920">
    <property type="term" value="P:lipopolysaccharide transport"/>
    <property type="evidence" value="ECO:0007669"/>
    <property type="project" value="TreeGrafter"/>
</dbReference>
<sequence>MKILDRYLFKETISPFLLGIIGFVLVMIVDLLFTFVDLIINKGIPFPSVLLLMLYKLPYIMVMTFPVATLFGIAMAMGRMGKDNELSALRTSGISFGRIVFPIIIFSIIVSAIAFFTNEKLVPFANQRSQEIIQEIVLKNPLPEIKEDVFFKDAYNRYFYVKKINNQDKTLENIMVYELAGEIIPRVTTAKKAKIEGLKITLYNGNIHKFDDEGRLSYEASFEAIEMNLNEDPLTISAQKTPEQMNSIELIYKINQLEKSGVSTNPLRTDYLMKFSVPLTSFIFAIIGLPLSLPTIKSGRTWGMMLTIVIMFTFYVFASVFRSLGRGGIVDPILAAWTPQFLFGILGVVLLYREVKFK</sequence>
<feature type="transmembrane region" description="Helical" evidence="6">
    <location>
        <begin position="99"/>
        <end position="117"/>
    </location>
</feature>
<evidence type="ECO:0000313" key="7">
    <source>
        <dbReference type="EMBL" id="OGC16407.1"/>
    </source>
</evidence>
<dbReference type="PANTHER" id="PTHR33529:SF6">
    <property type="entry name" value="YJGP_YJGQ FAMILY PERMEASE"/>
    <property type="match status" value="1"/>
</dbReference>
<evidence type="ECO:0000256" key="3">
    <source>
        <dbReference type="ARBA" id="ARBA00022692"/>
    </source>
</evidence>
<comment type="caution">
    <text evidence="7">The sequence shown here is derived from an EMBL/GenBank/DDBJ whole genome shotgun (WGS) entry which is preliminary data.</text>
</comment>
<gene>
    <name evidence="7" type="ORF">A2290_02140</name>
</gene>
<dbReference type="InterPro" id="IPR005495">
    <property type="entry name" value="LptG/LptF_permease"/>
</dbReference>
<dbReference type="EMBL" id="MEUA01000009">
    <property type="protein sequence ID" value="OGC16407.1"/>
    <property type="molecule type" value="Genomic_DNA"/>
</dbReference>
<evidence type="ECO:0000256" key="1">
    <source>
        <dbReference type="ARBA" id="ARBA00004651"/>
    </source>
</evidence>
<feature type="transmembrane region" description="Helical" evidence="6">
    <location>
        <begin position="271"/>
        <end position="291"/>
    </location>
</feature>
<feature type="transmembrane region" description="Helical" evidence="6">
    <location>
        <begin position="56"/>
        <end position="78"/>
    </location>
</feature>
<evidence type="ECO:0000256" key="5">
    <source>
        <dbReference type="ARBA" id="ARBA00023136"/>
    </source>
</evidence>
<keyword evidence="4 6" id="KW-1133">Transmembrane helix</keyword>
<evidence type="ECO:0000256" key="4">
    <source>
        <dbReference type="ARBA" id="ARBA00022989"/>
    </source>
</evidence>
<dbReference type="AlphaFoldDB" id="A0A1F4S7P3"/>
<feature type="transmembrane region" description="Helical" evidence="6">
    <location>
        <begin position="333"/>
        <end position="352"/>
    </location>
</feature>
<proteinExistence type="predicted"/>
<evidence type="ECO:0000313" key="8">
    <source>
        <dbReference type="Proteomes" id="UP000177905"/>
    </source>
</evidence>
<organism evidence="7 8">
    <name type="scientific">candidate division WOR-1 bacterium RIFOXYB2_FULL_36_35</name>
    <dbReference type="NCBI Taxonomy" id="1802578"/>
    <lineage>
        <taxon>Bacteria</taxon>
        <taxon>Bacillati</taxon>
        <taxon>Saganbacteria</taxon>
    </lineage>
</organism>
<dbReference type="PANTHER" id="PTHR33529">
    <property type="entry name" value="SLR0882 PROTEIN-RELATED"/>
    <property type="match status" value="1"/>
</dbReference>
<feature type="transmembrane region" description="Helical" evidence="6">
    <location>
        <begin position="303"/>
        <end position="321"/>
    </location>
</feature>
<reference evidence="7 8" key="1">
    <citation type="journal article" date="2016" name="Nat. Commun.">
        <title>Thousands of microbial genomes shed light on interconnected biogeochemical processes in an aquifer system.</title>
        <authorList>
            <person name="Anantharaman K."/>
            <person name="Brown C.T."/>
            <person name="Hug L.A."/>
            <person name="Sharon I."/>
            <person name="Castelle C.J."/>
            <person name="Probst A.J."/>
            <person name="Thomas B.C."/>
            <person name="Singh A."/>
            <person name="Wilkins M.J."/>
            <person name="Karaoz U."/>
            <person name="Brodie E.L."/>
            <person name="Williams K.H."/>
            <person name="Hubbard S.S."/>
            <person name="Banfield J.F."/>
        </authorList>
    </citation>
    <scope>NUCLEOTIDE SEQUENCE [LARGE SCALE GENOMIC DNA]</scope>
</reference>
<evidence type="ECO:0000256" key="6">
    <source>
        <dbReference type="SAM" id="Phobius"/>
    </source>
</evidence>
<dbReference type="Pfam" id="PF03739">
    <property type="entry name" value="LptF_LptG"/>
    <property type="match status" value="1"/>
</dbReference>
<name>A0A1F4S7P3_UNCSA</name>
<evidence type="ECO:0000256" key="2">
    <source>
        <dbReference type="ARBA" id="ARBA00022475"/>
    </source>
</evidence>
<accession>A0A1F4S7P3</accession>
<dbReference type="Proteomes" id="UP000177905">
    <property type="component" value="Unassembled WGS sequence"/>
</dbReference>
<keyword evidence="5 6" id="KW-0472">Membrane</keyword>
<comment type="subcellular location">
    <subcellularLocation>
        <location evidence="1">Cell membrane</location>
        <topology evidence="1">Multi-pass membrane protein</topology>
    </subcellularLocation>
</comment>